<dbReference type="AlphaFoldDB" id="A0A0V0ZN94"/>
<gene>
    <name evidence="1" type="ORF">T12_13822</name>
</gene>
<comment type="caution">
    <text evidence="1">The sequence shown here is derived from an EMBL/GenBank/DDBJ whole genome shotgun (WGS) entry which is preliminary data.</text>
</comment>
<reference evidence="1 2" key="1">
    <citation type="submission" date="2015-01" db="EMBL/GenBank/DDBJ databases">
        <title>Evolution of Trichinella species and genotypes.</title>
        <authorList>
            <person name="Korhonen P.K."/>
            <person name="Edoardo P."/>
            <person name="Giuseppe L.R."/>
            <person name="Gasser R.B."/>
        </authorList>
    </citation>
    <scope>NUCLEOTIDE SEQUENCE [LARGE SCALE GENOMIC DNA]</scope>
    <source>
        <strain evidence="1">ISS2496</strain>
    </source>
</reference>
<keyword evidence="2" id="KW-1185">Reference proteome</keyword>
<evidence type="ECO:0000313" key="1">
    <source>
        <dbReference type="EMBL" id="KRY14033.1"/>
    </source>
</evidence>
<evidence type="ECO:0000313" key="2">
    <source>
        <dbReference type="Proteomes" id="UP000054783"/>
    </source>
</evidence>
<accession>A0A0V0ZN94</accession>
<protein>
    <submittedName>
        <fullName evidence="1">Uncharacterized protein</fullName>
    </submittedName>
</protein>
<organism evidence="1 2">
    <name type="scientific">Trichinella patagoniensis</name>
    <dbReference type="NCBI Taxonomy" id="990121"/>
    <lineage>
        <taxon>Eukaryota</taxon>
        <taxon>Metazoa</taxon>
        <taxon>Ecdysozoa</taxon>
        <taxon>Nematoda</taxon>
        <taxon>Enoplea</taxon>
        <taxon>Dorylaimia</taxon>
        <taxon>Trichinellida</taxon>
        <taxon>Trichinellidae</taxon>
        <taxon>Trichinella</taxon>
    </lineage>
</organism>
<dbReference type="Proteomes" id="UP000054783">
    <property type="component" value="Unassembled WGS sequence"/>
</dbReference>
<dbReference type="EMBL" id="JYDQ01000125">
    <property type="protein sequence ID" value="KRY14033.1"/>
    <property type="molecule type" value="Genomic_DNA"/>
</dbReference>
<feature type="non-terminal residue" evidence="1">
    <location>
        <position position="70"/>
    </location>
</feature>
<name>A0A0V0ZN94_9BILA</name>
<sequence length="70" mass="8480">MLKMRFIWQIRKKCIHYSSIKGHLLYSQYFVDFISNNRNSLRKNSCLEHVALFENLWLTLCEVFRVLVGK</sequence>
<proteinExistence type="predicted"/>